<comment type="caution">
    <text evidence="1">The sequence shown here is derived from an EMBL/GenBank/DDBJ whole genome shotgun (WGS) entry which is preliminary data.</text>
</comment>
<evidence type="ECO:0000313" key="2">
    <source>
        <dbReference type="Proteomes" id="UP000637061"/>
    </source>
</evidence>
<evidence type="ECO:0000313" key="1">
    <source>
        <dbReference type="EMBL" id="MBI6885105.1"/>
    </source>
</evidence>
<sequence>MKQSNRGVELMPHQKSKRSNDLVFIQLESFSFFRDAAIEAGLSLSQLTLLKHPQKWSGEDMTYKQLMDEIGLLAESYAWRRDPAEGENGHLMISGGEAFGIIHYALEQALCSAHSLKAVQETMPLLGDLQDLLKSRWAYEGHKTLAIDKLEARYLWSATMSAQRVLEKQVTLHLAENQKKRLRRTAESVINTYSDLMPEFASSMAEAHIMRLGGNFGEKIARTEAVLSPI</sequence>
<name>A0A8I1EEF0_PSEPU</name>
<dbReference type="EMBL" id="JAEHTE010000015">
    <property type="protein sequence ID" value="MBI6885105.1"/>
    <property type="molecule type" value="Genomic_DNA"/>
</dbReference>
<gene>
    <name evidence="1" type="ORF">JEU22_14415</name>
</gene>
<dbReference type="Proteomes" id="UP000637061">
    <property type="component" value="Unassembled WGS sequence"/>
</dbReference>
<reference evidence="1" key="1">
    <citation type="submission" date="2020-12" db="EMBL/GenBank/DDBJ databases">
        <title>Enhanced detection system for hospital associated transmission using whole genome sequencing surveillance.</title>
        <authorList>
            <person name="Harrison L.H."/>
            <person name="Van Tyne D."/>
            <person name="Marsh J.W."/>
            <person name="Griffith M.P."/>
            <person name="Snyder D.J."/>
            <person name="Cooper V.S."/>
            <person name="Mustapha M."/>
        </authorList>
    </citation>
    <scope>NUCLEOTIDE SEQUENCE</scope>
    <source>
        <strain evidence="1">PSB00042</strain>
    </source>
</reference>
<protein>
    <submittedName>
        <fullName evidence="1">Uncharacterized protein</fullName>
    </submittedName>
</protein>
<dbReference type="RefSeq" id="WP_198747508.1">
    <property type="nucleotide sequence ID" value="NZ_JAEHTE010000015.1"/>
</dbReference>
<organism evidence="1 2">
    <name type="scientific">Pseudomonas putida</name>
    <name type="common">Arthrobacter siderocapsulatus</name>
    <dbReference type="NCBI Taxonomy" id="303"/>
    <lineage>
        <taxon>Bacteria</taxon>
        <taxon>Pseudomonadati</taxon>
        <taxon>Pseudomonadota</taxon>
        <taxon>Gammaproteobacteria</taxon>
        <taxon>Pseudomonadales</taxon>
        <taxon>Pseudomonadaceae</taxon>
        <taxon>Pseudomonas</taxon>
    </lineage>
</organism>
<accession>A0A8I1EEF0</accession>
<dbReference type="AlphaFoldDB" id="A0A8I1EEF0"/>
<proteinExistence type="predicted"/>